<organism evidence="1 2">
    <name type="scientific">Linderina macrospora</name>
    <dbReference type="NCBI Taxonomy" id="4868"/>
    <lineage>
        <taxon>Eukaryota</taxon>
        <taxon>Fungi</taxon>
        <taxon>Fungi incertae sedis</taxon>
        <taxon>Zoopagomycota</taxon>
        <taxon>Kickxellomycotina</taxon>
        <taxon>Kickxellomycetes</taxon>
        <taxon>Kickxellales</taxon>
        <taxon>Kickxellaceae</taxon>
        <taxon>Linderina</taxon>
    </lineage>
</organism>
<evidence type="ECO:0000313" key="2">
    <source>
        <dbReference type="Proteomes" id="UP001150603"/>
    </source>
</evidence>
<comment type="caution">
    <text evidence="1">The sequence shown here is derived from an EMBL/GenBank/DDBJ whole genome shotgun (WGS) entry which is preliminary data.</text>
</comment>
<dbReference type="Proteomes" id="UP001150603">
    <property type="component" value="Unassembled WGS sequence"/>
</dbReference>
<sequence length="113" mass="12200">MQLQEQWQSTVSTLVDDFETADVARVELIRDAVFKFEHYRSEFMKKSLNGVTPAVEVATSMTTSPQIAVMLGNNSSSSAEAAAQIPQNVDPQPPVKVASTEASPEAMSNVVSP</sequence>
<dbReference type="EMBL" id="JANBPW010004088">
    <property type="protein sequence ID" value="KAJ1935868.1"/>
    <property type="molecule type" value="Genomic_DNA"/>
</dbReference>
<keyword evidence="2" id="KW-1185">Reference proteome</keyword>
<feature type="non-terminal residue" evidence="1">
    <location>
        <position position="113"/>
    </location>
</feature>
<gene>
    <name evidence="1" type="ORF">FBU59_005247</name>
</gene>
<accession>A0ACC1J3I8</accession>
<proteinExistence type="predicted"/>
<reference evidence="1" key="1">
    <citation type="submission" date="2022-07" db="EMBL/GenBank/DDBJ databases">
        <title>Phylogenomic reconstructions and comparative analyses of Kickxellomycotina fungi.</title>
        <authorList>
            <person name="Reynolds N.K."/>
            <person name="Stajich J.E."/>
            <person name="Barry K."/>
            <person name="Grigoriev I.V."/>
            <person name="Crous P."/>
            <person name="Smith M.E."/>
        </authorList>
    </citation>
    <scope>NUCLEOTIDE SEQUENCE</scope>
    <source>
        <strain evidence="1">NRRL 5244</strain>
    </source>
</reference>
<evidence type="ECO:0000313" key="1">
    <source>
        <dbReference type="EMBL" id="KAJ1935868.1"/>
    </source>
</evidence>
<protein>
    <submittedName>
        <fullName evidence="1">Uncharacterized protein</fullName>
    </submittedName>
</protein>
<name>A0ACC1J3I8_9FUNG</name>